<dbReference type="PANTHER" id="PTHR43428">
    <property type="entry name" value="ARSENATE REDUCTASE"/>
    <property type="match status" value="1"/>
</dbReference>
<dbReference type="GO" id="GO:0046685">
    <property type="term" value="P:response to arsenic-containing substance"/>
    <property type="evidence" value="ECO:0007669"/>
    <property type="project" value="UniProtKB-KW"/>
</dbReference>
<dbReference type="Gene3D" id="3.40.50.2300">
    <property type="match status" value="1"/>
</dbReference>
<dbReference type="SUPFAM" id="SSF52788">
    <property type="entry name" value="Phosphotyrosine protein phosphatases I"/>
    <property type="match status" value="1"/>
</dbReference>
<evidence type="ECO:0000256" key="1">
    <source>
        <dbReference type="ARBA" id="ARBA00022849"/>
    </source>
</evidence>
<keyword evidence="3" id="KW-0378">Hydrolase</keyword>
<sequence>MEKKKLLFVCIENSNRSQMSQAFAKIYGGNAVEAFSAGSKPSGIVNPKAIAAMKELGYDLSKHDSKSLDEVKPFAPFDAVVTMGCGDACPWMPAKKFIDWQIPDPKHMEPKEFNEVRDFIGGKIKELLKELNVQVCDATAAS</sequence>
<organism evidence="3">
    <name type="scientific">mine drainage metagenome</name>
    <dbReference type="NCBI Taxonomy" id="410659"/>
    <lineage>
        <taxon>unclassified sequences</taxon>
        <taxon>metagenomes</taxon>
        <taxon>ecological metagenomes</taxon>
    </lineage>
</organism>
<dbReference type="EC" id="1.20.4.1" evidence="3"/>
<dbReference type="GO" id="GO:0004725">
    <property type="term" value="F:protein tyrosine phosphatase activity"/>
    <property type="evidence" value="ECO:0007669"/>
    <property type="project" value="UniProtKB-EC"/>
</dbReference>
<reference evidence="3" key="1">
    <citation type="submission" date="2016-10" db="EMBL/GenBank/DDBJ databases">
        <title>Sequence of Gallionella enrichment culture.</title>
        <authorList>
            <person name="Poehlein A."/>
            <person name="Muehling M."/>
            <person name="Daniel R."/>
        </authorList>
    </citation>
    <scope>NUCLEOTIDE SEQUENCE</scope>
</reference>
<dbReference type="CDD" id="cd16345">
    <property type="entry name" value="LMWP_ArsC"/>
    <property type="match status" value="1"/>
</dbReference>
<dbReference type="EC" id="3.1.3.48" evidence="3"/>
<feature type="domain" description="Phosphotyrosine protein phosphatase I" evidence="2">
    <location>
        <begin position="4"/>
        <end position="130"/>
    </location>
</feature>
<dbReference type="SMART" id="SM00226">
    <property type="entry name" value="LMWPc"/>
    <property type="match status" value="1"/>
</dbReference>
<protein>
    <submittedName>
        <fullName evidence="3">Glutaredoxin arsenate reductase</fullName>
        <ecNumber evidence="3">1.20.4.1</ecNumber>
        <ecNumber evidence="3">3.1.3.48</ecNumber>
    </submittedName>
</protein>
<dbReference type="GO" id="GO:0008794">
    <property type="term" value="F:arsenate reductase (glutaredoxin) activity"/>
    <property type="evidence" value="ECO:0007669"/>
    <property type="project" value="UniProtKB-EC"/>
</dbReference>
<dbReference type="EMBL" id="MLJW01000032">
    <property type="protein sequence ID" value="OIR08311.1"/>
    <property type="molecule type" value="Genomic_DNA"/>
</dbReference>
<dbReference type="InterPro" id="IPR036196">
    <property type="entry name" value="Ptyr_pPase_sf"/>
</dbReference>
<dbReference type="PANTHER" id="PTHR43428:SF1">
    <property type="entry name" value="ARSENATE REDUCTASE"/>
    <property type="match status" value="1"/>
</dbReference>
<comment type="caution">
    <text evidence="3">The sequence shown here is derived from an EMBL/GenBank/DDBJ whole genome shotgun (WGS) entry which is preliminary data.</text>
</comment>
<gene>
    <name evidence="3" type="primary">arsC_5</name>
    <name evidence="3" type="ORF">GALL_94790</name>
</gene>
<accession>A0A1J5SIS1</accession>
<proteinExistence type="predicted"/>
<evidence type="ECO:0000259" key="2">
    <source>
        <dbReference type="SMART" id="SM00226"/>
    </source>
</evidence>
<keyword evidence="3" id="KW-0560">Oxidoreductase</keyword>
<name>A0A1J5SIS1_9ZZZZ</name>
<dbReference type="InterPro" id="IPR023485">
    <property type="entry name" value="Ptyr_pPase"/>
</dbReference>
<dbReference type="AlphaFoldDB" id="A0A1J5SIS1"/>
<dbReference type="Pfam" id="PF01451">
    <property type="entry name" value="LMWPc"/>
    <property type="match status" value="1"/>
</dbReference>
<keyword evidence="1" id="KW-0059">Arsenical resistance</keyword>
<evidence type="ECO:0000313" key="3">
    <source>
        <dbReference type="EMBL" id="OIR08311.1"/>
    </source>
</evidence>